<dbReference type="EMBL" id="JRVJ01000003">
    <property type="protein sequence ID" value="KGM19116.1"/>
    <property type="molecule type" value="Genomic_DNA"/>
</dbReference>
<dbReference type="InterPro" id="IPR056003">
    <property type="entry name" value="CT398_CC_hairpin"/>
</dbReference>
<comment type="caution">
    <text evidence="4">The sequence shown here is derived from an EMBL/GenBank/DDBJ whole genome shotgun (WGS) entry which is preliminary data.</text>
</comment>
<feature type="coiled-coil region" evidence="1">
    <location>
        <begin position="95"/>
        <end position="162"/>
    </location>
</feature>
<gene>
    <name evidence="4" type="ORF">MA47_02775</name>
</gene>
<evidence type="ECO:0000259" key="3">
    <source>
        <dbReference type="Pfam" id="PF24481"/>
    </source>
</evidence>
<name>A0A0A2DQG5_9CORY</name>
<evidence type="ECO:0000313" key="4">
    <source>
        <dbReference type="EMBL" id="KGM19116.1"/>
    </source>
</evidence>
<proteinExistence type="predicted"/>
<dbReference type="AlphaFoldDB" id="A0A0A2DQG5"/>
<accession>A0A0A2DQG5</accession>
<dbReference type="Pfam" id="PF24481">
    <property type="entry name" value="CT398_CC"/>
    <property type="match status" value="1"/>
</dbReference>
<dbReference type="InterPro" id="IPR003743">
    <property type="entry name" value="Zf-RING_7"/>
</dbReference>
<keyword evidence="1" id="KW-0175">Coiled coil</keyword>
<dbReference type="Proteomes" id="UP000030145">
    <property type="component" value="Unassembled WGS sequence"/>
</dbReference>
<feature type="domain" description="C4-type zinc ribbon" evidence="2">
    <location>
        <begin position="196"/>
        <end position="230"/>
    </location>
</feature>
<evidence type="ECO:0000313" key="5">
    <source>
        <dbReference type="Proteomes" id="UP000030145"/>
    </source>
</evidence>
<dbReference type="RefSeq" id="WP_035113325.1">
    <property type="nucleotide sequence ID" value="NZ_CP047046.1"/>
</dbReference>
<organism evidence="4 5">
    <name type="scientific">Corynebacterium auriscanis</name>
    <dbReference type="NCBI Taxonomy" id="99807"/>
    <lineage>
        <taxon>Bacteria</taxon>
        <taxon>Bacillati</taxon>
        <taxon>Actinomycetota</taxon>
        <taxon>Actinomycetes</taxon>
        <taxon>Mycobacteriales</taxon>
        <taxon>Corynebacteriaceae</taxon>
        <taxon>Corynebacterium</taxon>
    </lineage>
</organism>
<feature type="domain" description="CT398-like coiled coil hairpin" evidence="3">
    <location>
        <begin position="24"/>
        <end position="185"/>
    </location>
</feature>
<keyword evidence="5" id="KW-1185">Reference proteome</keyword>
<dbReference type="Gene3D" id="1.10.287.1490">
    <property type="match status" value="1"/>
</dbReference>
<dbReference type="Pfam" id="PF02591">
    <property type="entry name" value="Zn_ribbon_9"/>
    <property type="match status" value="1"/>
</dbReference>
<evidence type="ECO:0000259" key="2">
    <source>
        <dbReference type="Pfam" id="PF02591"/>
    </source>
</evidence>
<reference evidence="4 5" key="1">
    <citation type="submission" date="2014-10" db="EMBL/GenBank/DDBJ databases">
        <title>Whole Genome sequence of Corynebacterium auriscanis strain CIP 106629.</title>
        <authorList>
            <person name="Hassan S.S."/>
            <person name="Jamal S.B."/>
            <person name="Tiwari S."/>
            <person name="Oliveira L.D.C."/>
            <person name="Souza F."/>
            <person name="Mariano D.C."/>
            <person name="Almeida S."/>
            <person name="Dorella F."/>
            <person name="Pereira F."/>
            <person name="Carvalho A."/>
            <person name="Leal C.A."/>
            <person name="Soares S.D.C."/>
            <person name="Figueiredo H.C."/>
            <person name="Silva A."/>
            <person name="Azevedo V.A."/>
        </authorList>
    </citation>
    <scope>NUCLEOTIDE SEQUENCE [LARGE SCALE GENOMIC DNA]</scope>
    <source>
        <strain evidence="4 5">CIP 106629</strain>
    </source>
</reference>
<dbReference type="GeneID" id="300552472"/>
<evidence type="ECO:0000256" key="1">
    <source>
        <dbReference type="SAM" id="Coils"/>
    </source>
</evidence>
<sequence length="238" mass="27181">MKCTAKDREALLILARDSEKESILEARLDSLPERHRVDELEAELREQREREVRTRANHREHRASEHRLRQDIAKLRARAKANTDALSAETDREKRKDLKHDLRSTRVRLDALENQLGRVERVAECFSHEDNVEAGPDIAQAREELQRAENAVKADLDAVRARIARAKSDLAPQVLAAYESQLEEHGVGVAELKGVTCQGCFMELDPMSMKEFRTTGLDHLLRCPECNVFLVQPTEKTS</sequence>
<protein>
    <submittedName>
        <fullName evidence="4">Uncharacterized protein</fullName>
    </submittedName>
</protein>